<dbReference type="AlphaFoldDB" id="A0A935W7J3"/>
<dbReference type="PANTHER" id="PTHR43685:SF2">
    <property type="entry name" value="GLYCOSYLTRANSFERASE 2-LIKE DOMAIN-CONTAINING PROTEIN"/>
    <property type="match status" value="1"/>
</dbReference>
<protein>
    <submittedName>
        <fullName evidence="2">Glycosyltransferase</fullName>
    </submittedName>
</protein>
<dbReference type="SUPFAM" id="SSF53448">
    <property type="entry name" value="Nucleotide-diphospho-sugar transferases"/>
    <property type="match status" value="1"/>
</dbReference>
<sequence>MTDSFSLLPAARENTAALSVIVIVRNGARFIAEALTSIFLSRLQPAEIIVVDGDSSDDTVAIAETFPRVRVWRQTTQGIANAYNEGIEQASGGYLAFISHDDRWMPGKLDRQIAYLESHPETDAVLCQVEHFLEDGLECPPGFRPELLGVARPGWIMEALLARREVFERVGRFDPAFAVSEDSDWFARAVDGGVKLTVLPEMLVCKRVYGGNATLTGARTNPLLLKALRSSIQRKRQEASHA</sequence>
<evidence type="ECO:0000313" key="3">
    <source>
        <dbReference type="Proteomes" id="UP000706151"/>
    </source>
</evidence>
<comment type="caution">
    <text evidence="2">The sequence shown here is derived from an EMBL/GenBank/DDBJ whole genome shotgun (WGS) entry which is preliminary data.</text>
</comment>
<organism evidence="2 3">
    <name type="scientific">Candidatus Accumulibacter affinis</name>
    <dbReference type="NCBI Taxonomy" id="2954384"/>
    <lineage>
        <taxon>Bacteria</taxon>
        <taxon>Pseudomonadati</taxon>
        <taxon>Pseudomonadota</taxon>
        <taxon>Betaproteobacteria</taxon>
        <taxon>Candidatus Accumulibacter</taxon>
    </lineage>
</organism>
<dbReference type="InterPro" id="IPR001173">
    <property type="entry name" value="Glyco_trans_2-like"/>
</dbReference>
<reference evidence="2 3" key="1">
    <citation type="submission" date="2020-10" db="EMBL/GenBank/DDBJ databases">
        <title>Connecting structure to function with the recovery of over 1000 high-quality activated sludge metagenome-assembled genomes encoding full-length rRNA genes using long-read sequencing.</title>
        <authorList>
            <person name="Singleton C.M."/>
            <person name="Petriglieri F."/>
            <person name="Kristensen J.M."/>
            <person name="Kirkegaard R.H."/>
            <person name="Michaelsen T.Y."/>
            <person name="Andersen M.H."/>
            <person name="Karst S.M."/>
            <person name="Dueholm M.S."/>
            <person name="Nielsen P.H."/>
            <person name="Albertsen M."/>
        </authorList>
    </citation>
    <scope>NUCLEOTIDE SEQUENCE [LARGE SCALE GENOMIC DNA]</scope>
    <source>
        <strain evidence="2">Fred_18-Q3-R57-64_BAT3C.720</strain>
    </source>
</reference>
<dbReference type="InterPro" id="IPR029044">
    <property type="entry name" value="Nucleotide-diphossugar_trans"/>
</dbReference>
<dbReference type="Proteomes" id="UP000706151">
    <property type="component" value="Unassembled WGS sequence"/>
</dbReference>
<accession>A0A935W7J3</accession>
<feature type="domain" description="Glycosyltransferase 2-like" evidence="1">
    <location>
        <begin position="19"/>
        <end position="136"/>
    </location>
</feature>
<dbReference type="Gene3D" id="3.90.550.10">
    <property type="entry name" value="Spore Coat Polysaccharide Biosynthesis Protein SpsA, Chain A"/>
    <property type="match status" value="1"/>
</dbReference>
<evidence type="ECO:0000313" key="2">
    <source>
        <dbReference type="EMBL" id="MBK7953890.1"/>
    </source>
</evidence>
<evidence type="ECO:0000259" key="1">
    <source>
        <dbReference type="Pfam" id="PF00535"/>
    </source>
</evidence>
<proteinExistence type="predicted"/>
<dbReference type="Pfam" id="PF00535">
    <property type="entry name" value="Glycos_transf_2"/>
    <property type="match status" value="1"/>
</dbReference>
<dbReference type="PANTHER" id="PTHR43685">
    <property type="entry name" value="GLYCOSYLTRANSFERASE"/>
    <property type="match status" value="1"/>
</dbReference>
<name>A0A935W7J3_9PROT</name>
<gene>
    <name evidence="2" type="ORF">IPK02_07985</name>
</gene>
<dbReference type="InterPro" id="IPR050834">
    <property type="entry name" value="Glycosyltransf_2"/>
</dbReference>
<dbReference type="EMBL" id="JADJOT010000007">
    <property type="protein sequence ID" value="MBK7953890.1"/>
    <property type="molecule type" value="Genomic_DNA"/>
</dbReference>